<sequence length="121" mass="13958">MTWGLTPGQAVDGPEGRRLIEAMGGPQEAGEVLLLTDSAYEGDATRELAEQLGFVPVVPPNPQRKQPWALDKQRYRRRNEVERLFRRLKAWRRVFTRYDKLDVMFAAFITMALVAEALWLR</sequence>
<gene>
    <name evidence="3" type="ORF">BDD16_000322</name>
</gene>
<dbReference type="PANTHER" id="PTHR30007:SF1">
    <property type="entry name" value="BLR1914 PROTEIN"/>
    <property type="match status" value="1"/>
</dbReference>
<dbReference type="PANTHER" id="PTHR30007">
    <property type="entry name" value="PHP DOMAIN PROTEIN"/>
    <property type="match status" value="1"/>
</dbReference>
<dbReference type="Pfam" id="PF13586">
    <property type="entry name" value="DDE_Tnp_1_2"/>
    <property type="match status" value="1"/>
</dbReference>
<keyword evidence="4" id="KW-1185">Reference proteome</keyword>
<dbReference type="InterPro" id="IPR025668">
    <property type="entry name" value="Tnp_DDE_dom"/>
</dbReference>
<dbReference type="Proteomes" id="UP000518288">
    <property type="component" value="Unassembled WGS sequence"/>
</dbReference>
<protein>
    <submittedName>
        <fullName evidence="3">Transposase</fullName>
    </submittedName>
</protein>
<proteinExistence type="predicted"/>
<evidence type="ECO:0000259" key="2">
    <source>
        <dbReference type="Pfam" id="PF13586"/>
    </source>
</evidence>
<reference evidence="3 4" key="1">
    <citation type="submission" date="2020-07" db="EMBL/GenBank/DDBJ databases">
        <title>Genomic Encyclopedia of Archaeal and Bacterial Type Strains, Phase II (KMG-II): from individual species to whole genera.</title>
        <authorList>
            <person name="Goeker M."/>
        </authorList>
    </citation>
    <scope>NUCLEOTIDE SEQUENCE [LARGE SCALE GENOMIC DNA]</scope>
    <source>
        <strain evidence="3 4">DSM 21226</strain>
    </source>
</reference>
<keyword evidence="1" id="KW-0812">Transmembrane</keyword>
<name>A0A7Y9QUU6_9BURK</name>
<evidence type="ECO:0000313" key="4">
    <source>
        <dbReference type="Proteomes" id="UP000518288"/>
    </source>
</evidence>
<feature type="transmembrane region" description="Helical" evidence="1">
    <location>
        <begin position="101"/>
        <end position="120"/>
    </location>
</feature>
<dbReference type="EMBL" id="JACCFH010000001">
    <property type="protein sequence ID" value="NYG31336.1"/>
    <property type="molecule type" value="Genomic_DNA"/>
</dbReference>
<dbReference type="AlphaFoldDB" id="A0A7Y9QUU6"/>
<keyword evidence="1" id="KW-1133">Transmembrane helix</keyword>
<keyword evidence="1" id="KW-0472">Membrane</keyword>
<organism evidence="3 4">
    <name type="scientific">Sphaerotilus montanus</name>
    <dbReference type="NCBI Taxonomy" id="522889"/>
    <lineage>
        <taxon>Bacteria</taxon>
        <taxon>Pseudomonadati</taxon>
        <taxon>Pseudomonadota</taxon>
        <taxon>Betaproteobacteria</taxon>
        <taxon>Burkholderiales</taxon>
        <taxon>Sphaerotilaceae</taxon>
        <taxon>Sphaerotilus</taxon>
    </lineage>
</organism>
<evidence type="ECO:0000256" key="1">
    <source>
        <dbReference type="SAM" id="Phobius"/>
    </source>
</evidence>
<feature type="domain" description="Transposase DDE" evidence="2">
    <location>
        <begin position="35"/>
        <end position="114"/>
    </location>
</feature>
<accession>A0A7Y9QUU6</accession>
<comment type="caution">
    <text evidence="3">The sequence shown here is derived from an EMBL/GenBank/DDBJ whole genome shotgun (WGS) entry which is preliminary data.</text>
</comment>
<evidence type="ECO:0000313" key="3">
    <source>
        <dbReference type="EMBL" id="NYG31336.1"/>
    </source>
</evidence>